<dbReference type="EC" id="3.1.1.-" evidence="3"/>
<organism evidence="5 6">
    <name type="scientific">Aspergillus heteromorphus CBS 117.55</name>
    <dbReference type="NCBI Taxonomy" id="1448321"/>
    <lineage>
        <taxon>Eukaryota</taxon>
        <taxon>Fungi</taxon>
        <taxon>Dikarya</taxon>
        <taxon>Ascomycota</taxon>
        <taxon>Pezizomycotina</taxon>
        <taxon>Eurotiomycetes</taxon>
        <taxon>Eurotiomycetidae</taxon>
        <taxon>Eurotiales</taxon>
        <taxon>Aspergillaceae</taxon>
        <taxon>Aspergillus</taxon>
        <taxon>Aspergillus subgen. Circumdati</taxon>
    </lineage>
</organism>
<dbReference type="SUPFAM" id="SSF53474">
    <property type="entry name" value="alpha/beta-Hydrolases"/>
    <property type="match status" value="1"/>
</dbReference>
<dbReference type="RefSeq" id="XP_025394690.1">
    <property type="nucleotide sequence ID" value="XM_025541528.1"/>
</dbReference>
<evidence type="ECO:0000256" key="1">
    <source>
        <dbReference type="ARBA" id="ARBA00005964"/>
    </source>
</evidence>
<dbReference type="InterPro" id="IPR029058">
    <property type="entry name" value="AB_hydrolase_fold"/>
</dbReference>
<comment type="caution">
    <text evidence="5">The sequence shown here is derived from an EMBL/GenBank/DDBJ whole genome shotgun (WGS) entry which is preliminary data.</text>
</comment>
<keyword evidence="6" id="KW-1185">Reference proteome</keyword>
<evidence type="ECO:0000256" key="3">
    <source>
        <dbReference type="RuleBase" id="RU361235"/>
    </source>
</evidence>
<proteinExistence type="inferred from homology"/>
<dbReference type="InterPro" id="IPR050654">
    <property type="entry name" value="AChE-related_enzymes"/>
</dbReference>
<feature type="chain" id="PRO_5016195118" description="Carboxylic ester hydrolase" evidence="3">
    <location>
        <begin position="17"/>
        <end position="402"/>
    </location>
</feature>
<sequence>MTAALLLIAALPLAGALTPNVLTVSTDNGAVTGHRSVTHPEVLDFLGIPFAQPPMGNLRWEAPQKYHGNGTYVAKSFVRITQDCPYTHTALYTYPNEMEQFPDIMRAFVGSESDNPQSEDCLTLNIWTRETDSHIPKPVYVRGSGYTPGTTNTLFYDGAGFASDQDIIVVTCNYRMTVFSFPGIPGPSTSNFGLLDQRAAVEWMRDNIAGFGGDSSRITISGQSGGSAMVDYWAYAWPEDSIVAGLISHSGTALSFGANSATLSADNWANITMQLGCHAVGDPLACMKRQNAWRFRYFADWDNTRLYPTSGAYHGVDLNMIYGSSALFTLVSESAGQTVRTARMRKAWAAFVADPHDGLSNLGWPIFDLHSDTLVILGYDNQPNITFVSPSVYNQACVNITV</sequence>
<evidence type="ECO:0000259" key="4">
    <source>
        <dbReference type="Pfam" id="PF00135"/>
    </source>
</evidence>
<dbReference type="Gene3D" id="3.40.50.1820">
    <property type="entry name" value="alpha/beta hydrolase"/>
    <property type="match status" value="2"/>
</dbReference>
<comment type="similarity">
    <text evidence="1 3">Belongs to the type-B carboxylesterase/lipase family.</text>
</comment>
<dbReference type="OrthoDB" id="408631at2759"/>
<dbReference type="GO" id="GO:0052689">
    <property type="term" value="F:carboxylic ester hydrolase activity"/>
    <property type="evidence" value="ECO:0007669"/>
    <property type="project" value="TreeGrafter"/>
</dbReference>
<dbReference type="AlphaFoldDB" id="A0A317UXG1"/>
<dbReference type="GeneID" id="37063765"/>
<dbReference type="PANTHER" id="PTHR43918:SF4">
    <property type="entry name" value="CARBOXYLIC ESTER HYDROLASE"/>
    <property type="match status" value="1"/>
</dbReference>
<feature type="domain" description="Carboxylesterase type B" evidence="4">
    <location>
        <begin position="23"/>
        <end position="292"/>
    </location>
</feature>
<dbReference type="PROSITE" id="PS00941">
    <property type="entry name" value="CARBOXYLESTERASE_B_2"/>
    <property type="match status" value="1"/>
</dbReference>
<protein>
    <recommendedName>
        <fullName evidence="3">Carboxylic ester hydrolase</fullName>
        <ecNumber evidence="3">3.1.1.-</ecNumber>
    </recommendedName>
</protein>
<dbReference type="VEuPathDB" id="FungiDB:BO70DRAFT_346165"/>
<evidence type="ECO:0000313" key="5">
    <source>
        <dbReference type="EMBL" id="PWY66019.1"/>
    </source>
</evidence>
<gene>
    <name evidence="5" type="ORF">BO70DRAFT_346165</name>
</gene>
<dbReference type="PANTHER" id="PTHR43918">
    <property type="entry name" value="ACETYLCHOLINESTERASE"/>
    <property type="match status" value="1"/>
</dbReference>
<dbReference type="STRING" id="1448321.A0A317UXG1"/>
<evidence type="ECO:0000256" key="2">
    <source>
        <dbReference type="ARBA" id="ARBA00022801"/>
    </source>
</evidence>
<dbReference type="PROSITE" id="PS00122">
    <property type="entry name" value="CARBOXYLESTERASE_B_1"/>
    <property type="match status" value="1"/>
</dbReference>
<name>A0A317UXG1_9EURO</name>
<keyword evidence="3" id="KW-0732">Signal</keyword>
<dbReference type="EMBL" id="MSFL01000048">
    <property type="protein sequence ID" value="PWY66019.1"/>
    <property type="molecule type" value="Genomic_DNA"/>
</dbReference>
<dbReference type="InterPro" id="IPR002018">
    <property type="entry name" value="CarbesteraseB"/>
</dbReference>
<dbReference type="InterPro" id="IPR019819">
    <property type="entry name" value="Carboxylesterase_B_CS"/>
</dbReference>
<accession>A0A317UXG1</accession>
<reference evidence="5 6" key="1">
    <citation type="submission" date="2016-12" db="EMBL/GenBank/DDBJ databases">
        <title>The genomes of Aspergillus section Nigri reveals drivers in fungal speciation.</title>
        <authorList>
            <consortium name="DOE Joint Genome Institute"/>
            <person name="Vesth T.C."/>
            <person name="Nybo J."/>
            <person name="Theobald S."/>
            <person name="Brandl J."/>
            <person name="Frisvad J.C."/>
            <person name="Nielsen K.F."/>
            <person name="Lyhne E.K."/>
            <person name="Kogle M.E."/>
            <person name="Kuo A."/>
            <person name="Riley R."/>
            <person name="Clum A."/>
            <person name="Nolan M."/>
            <person name="Lipzen A."/>
            <person name="Salamov A."/>
            <person name="Henrissat B."/>
            <person name="Wiebenga A."/>
            <person name="De Vries R.P."/>
            <person name="Grigoriev I.V."/>
            <person name="Mortensen U.H."/>
            <person name="Andersen M.R."/>
            <person name="Baker S.E."/>
        </authorList>
    </citation>
    <scope>NUCLEOTIDE SEQUENCE [LARGE SCALE GENOMIC DNA]</scope>
    <source>
        <strain evidence="5 6">CBS 117.55</strain>
    </source>
</reference>
<keyword evidence="2 3" id="KW-0378">Hydrolase</keyword>
<dbReference type="InterPro" id="IPR019826">
    <property type="entry name" value="Carboxylesterase_B_AS"/>
</dbReference>
<dbReference type="Pfam" id="PF00135">
    <property type="entry name" value="COesterase"/>
    <property type="match status" value="1"/>
</dbReference>
<dbReference type="Proteomes" id="UP000247233">
    <property type="component" value="Unassembled WGS sequence"/>
</dbReference>
<feature type="signal peptide" evidence="3">
    <location>
        <begin position="1"/>
        <end position="16"/>
    </location>
</feature>
<evidence type="ECO:0000313" key="6">
    <source>
        <dbReference type="Proteomes" id="UP000247233"/>
    </source>
</evidence>